<evidence type="ECO:0000256" key="2">
    <source>
        <dbReference type="ARBA" id="ARBA00022692"/>
    </source>
</evidence>
<evidence type="ECO:0000256" key="5">
    <source>
        <dbReference type="SAM" id="Phobius"/>
    </source>
</evidence>
<accession>A0A1F6P114</accession>
<sequence>MKSAWICSRNDFYGNISVIGAGFLVGYFNSMWPDTIVGLGIAGLALYFSIEIIRESKKHV</sequence>
<proteinExistence type="predicted"/>
<protein>
    <submittedName>
        <fullName evidence="6">Uncharacterized protein</fullName>
    </submittedName>
</protein>
<dbReference type="Proteomes" id="UP000178490">
    <property type="component" value="Unassembled WGS sequence"/>
</dbReference>
<name>A0A1F6P114_9BACT</name>
<dbReference type="SUPFAM" id="SSF161111">
    <property type="entry name" value="Cation efflux protein transmembrane domain-like"/>
    <property type="match status" value="1"/>
</dbReference>
<dbReference type="Gene3D" id="1.20.1510.10">
    <property type="entry name" value="Cation efflux protein transmembrane domain"/>
    <property type="match status" value="1"/>
</dbReference>
<keyword evidence="4 5" id="KW-0472">Membrane</keyword>
<dbReference type="EMBL" id="MFRC01000035">
    <property type="protein sequence ID" value="OGH89624.1"/>
    <property type="molecule type" value="Genomic_DNA"/>
</dbReference>
<evidence type="ECO:0000256" key="4">
    <source>
        <dbReference type="ARBA" id="ARBA00023136"/>
    </source>
</evidence>
<comment type="subcellular location">
    <subcellularLocation>
        <location evidence="1">Membrane</location>
        <topology evidence="1">Multi-pass membrane protein</topology>
    </subcellularLocation>
</comment>
<reference evidence="6 7" key="1">
    <citation type="journal article" date="2016" name="Nat. Commun.">
        <title>Thousands of microbial genomes shed light on interconnected biogeochemical processes in an aquifer system.</title>
        <authorList>
            <person name="Anantharaman K."/>
            <person name="Brown C.T."/>
            <person name="Hug L.A."/>
            <person name="Sharon I."/>
            <person name="Castelle C.J."/>
            <person name="Probst A.J."/>
            <person name="Thomas B.C."/>
            <person name="Singh A."/>
            <person name="Wilkins M.J."/>
            <person name="Karaoz U."/>
            <person name="Brodie E.L."/>
            <person name="Williams K.H."/>
            <person name="Hubbard S.S."/>
            <person name="Banfield J.F."/>
        </authorList>
    </citation>
    <scope>NUCLEOTIDE SEQUENCE [LARGE SCALE GENOMIC DNA]</scope>
</reference>
<gene>
    <name evidence="6" type="ORF">A2537_01750</name>
</gene>
<dbReference type="InterPro" id="IPR027469">
    <property type="entry name" value="Cation_efflux_TMD_sf"/>
</dbReference>
<dbReference type="AlphaFoldDB" id="A0A1F6P114"/>
<evidence type="ECO:0000313" key="6">
    <source>
        <dbReference type="EMBL" id="OGH89624.1"/>
    </source>
</evidence>
<organism evidence="6 7">
    <name type="scientific">Candidatus Magasanikbacteria bacterium RIFOXYD2_FULL_36_9</name>
    <dbReference type="NCBI Taxonomy" id="1798707"/>
    <lineage>
        <taxon>Bacteria</taxon>
        <taxon>Candidatus Magasanikiibacteriota</taxon>
    </lineage>
</organism>
<evidence type="ECO:0000313" key="7">
    <source>
        <dbReference type="Proteomes" id="UP000178490"/>
    </source>
</evidence>
<feature type="transmembrane region" description="Helical" evidence="5">
    <location>
        <begin position="12"/>
        <end position="29"/>
    </location>
</feature>
<dbReference type="GO" id="GO:0016020">
    <property type="term" value="C:membrane"/>
    <property type="evidence" value="ECO:0007669"/>
    <property type="project" value="UniProtKB-SubCell"/>
</dbReference>
<evidence type="ECO:0000256" key="1">
    <source>
        <dbReference type="ARBA" id="ARBA00004141"/>
    </source>
</evidence>
<feature type="transmembrane region" description="Helical" evidence="5">
    <location>
        <begin position="35"/>
        <end position="53"/>
    </location>
</feature>
<comment type="caution">
    <text evidence="6">The sequence shown here is derived from an EMBL/GenBank/DDBJ whole genome shotgun (WGS) entry which is preliminary data.</text>
</comment>
<evidence type="ECO:0000256" key="3">
    <source>
        <dbReference type="ARBA" id="ARBA00022989"/>
    </source>
</evidence>
<keyword evidence="2 5" id="KW-0812">Transmembrane</keyword>
<keyword evidence="3 5" id="KW-1133">Transmembrane helix</keyword>